<dbReference type="PANTHER" id="PTHR30313">
    <property type="entry name" value="DNA PRIMASE"/>
    <property type="match status" value="1"/>
</dbReference>
<proteinExistence type="inferred from homology"/>
<evidence type="ECO:0000256" key="14">
    <source>
        <dbReference type="PIRSR" id="PIRSR002811-1"/>
    </source>
</evidence>
<dbReference type="InterPro" id="IPR050219">
    <property type="entry name" value="DnaG_primase"/>
</dbReference>
<evidence type="ECO:0000256" key="13">
    <source>
        <dbReference type="PIRNR" id="PIRNR002811"/>
    </source>
</evidence>
<organism evidence="16 17">
    <name type="scientific">Ectothiorhodospira magna</name>
    <dbReference type="NCBI Taxonomy" id="867345"/>
    <lineage>
        <taxon>Bacteria</taxon>
        <taxon>Pseudomonadati</taxon>
        <taxon>Pseudomonadota</taxon>
        <taxon>Gammaproteobacteria</taxon>
        <taxon>Chromatiales</taxon>
        <taxon>Ectothiorhodospiraceae</taxon>
        <taxon>Ectothiorhodospira</taxon>
    </lineage>
</organism>
<dbReference type="GO" id="GO:1990077">
    <property type="term" value="C:primosome complex"/>
    <property type="evidence" value="ECO:0007669"/>
    <property type="project" value="UniProtKB-KW"/>
</dbReference>
<evidence type="ECO:0000256" key="5">
    <source>
        <dbReference type="ARBA" id="ARBA00022705"/>
    </source>
</evidence>
<dbReference type="Gene3D" id="3.90.980.10">
    <property type="entry name" value="DNA primase, catalytic core, N-terminal domain"/>
    <property type="match status" value="1"/>
</dbReference>
<evidence type="ECO:0000313" key="17">
    <source>
        <dbReference type="Proteomes" id="UP000199496"/>
    </source>
</evidence>
<keyword evidence="6 12" id="KW-0479">Metal-binding</keyword>
<dbReference type="EC" id="2.7.7.101" evidence="12"/>
<dbReference type="Gene3D" id="1.20.50.20">
    <property type="entry name" value="DnaG, RNA polymerase domain, helical bundle"/>
    <property type="match status" value="1"/>
</dbReference>
<keyword evidence="11 12" id="KW-0804">Transcription</keyword>
<evidence type="ECO:0000256" key="9">
    <source>
        <dbReference type="ARBA" id="ARBA00022842"/>
    </source>
</evidence>
<evidence type="ECO:0000256" key="10">
    <source>
        <dbReference type="ARBA" id="ARBA00023125"/>
    </source>
</evidence>
<evidence type="ECO:0000256" key="7">
    <source>
        <dbReference type="ARBA" id="ARBA00022771"/>
    </source>
</evidence>
<dbReference type="GO" id="GO:0008270">
    <property type="term" value="F:zinc ion binding"/>
    <property type="evidence" value="ECO:0007669"/>
    <property type="project" value="UniProtKB-UniRule"/>
</dbReference>
<feature type="domain" description="Toprim" evidence="15">
    <location>
        <begin position="255"/>
        <end position="337"/>
    </location>
</feature>
<evidence type="ECO:0000256" key="12">
    <source>
        <dbReference type="HAMAP-Rule" id="MF_00974"/>
    </source>
</evidence>
<accession>A0A1H9CK45</accession>
<dbReference type="Pfam" id="PF08275">
    <property type="entry name" value="DNAG_N"/>
    <property type="match status" value="1"/>
</dbReference>
<dbReference type="HAMAP" id="MF_00974">
    <property type="entry name" value="DNA_primase_DnaG"/>
    <property type="match status" value="1"/>
</dbReference>
<dbReference type="STRING" id="867345.SAMN05421693_11411"/>
<protein>
    <recommendedName>
        <fullName evidence="12 13">DNA primase</fullName>
        <ecNumber evidence="12">2.7.7.101</ecNumber>
    </recommendedName>
</protein>
<dbReference type="PROSITE" id="PS50880">
    <property type="entry name" value="TOPRIM"/>
    <property type="match status" value="1"/>
</dbReference>
<dbReference type="PANTHER" id="PTHR30313:SF2">
    <property type="entry name" value="DNA PRIMASE"/>
    <property type="match status" value="1"/>
</dbReference>
<dbReference type="SMART" id="SM00766">
    <property type="entry name" value="DnaG_DnaB_bind"/>
    <property type="match status" value="1"/>
</dbReference>
<dbReference type="SUPFAM" id="SSF56731">
    <property type="entry name" value="DNA primase core"/>
    <property type="match status" value="1"/>
</dbReference>
<comment type="domain">
    <text evidence="12">Contains an N-terminal zinc-binding domain, a central core domain that contains the primase activity, and a C-terminal DnaB-binding domain.</text>
</comment>
<dbReference type="InterPro" id="IPR037068">
    <property type="entry name" value="DNA_primase_core_N_sf"/>
</dbReference>
<keyword evidence="9" id="KW-0460">Magnesium</keyword>
<reference evidence="16 17" key="1">
    <citation type="submission" date="2016-10" db="EMBL/GenBank/DDBJ databases">
        <authorList>
            <person name="de Groot N.N."/>
        </authorList>
    </citation>
    <scope>NUCLEOTIDE SEQUENCE [LARGE SCALE GENOMIC DNA]</scope>
    <source>
        <strain evidence="16 17">B7-7</strain>
    </source>
</reference>
<dbReference type="EMBL" id="FOFO01000014">
    <property type="protein sequence ID" value="SEQ01073.1"/>
    <property type="molecule type" value="Genomic_DNA"/>
</dbReference>
<gene>
    <name evidence="12" type="primary">dnaG</name>
    <name evidence="16" type="ORF">SAMN05421693_11411</name>
</gene>
<dbReference type="SUPFAM" id="SSF57783">
    <property type="entry name" value="Zinc beta-ribbon"/>
    <property type="match status" value="1"/>
</dbReference>
<evidence type="ECO:0000256" key="1">
    <source>
        <dbReference type="ARBA" id="ARBA00022478"/>
    </source>
</evidence>
<comment type="subunit">
    <text evidence="12">Monomer. Interacts with DnaB.</text>
</comment>
<keyword evidence="17" id="KW-1185">Reference proteome</keyword>
<dbReference type="FunFam" id="3.90.980.10:FF:000001">
    <property type="entry name" value="DNA primase"/>
    <property type="match status" value="1"/>
</dbReference>
<dbReference type="Pfam" id="PF13155">
    <property type="entry name" value="Toprim_2"/>
    <property type="match status" value="1"/>
</dbReference>
<evidence type="ECO:0000256" key="6">
    <source>
        <dbReference type="ARBA" id="ARBA00022723"/>
    </source>
</evidence>
<dbReference type="NCBIfam" id="TIGR01391">
    <property type="entry name" value="dnaG"/>
    <property type="match status" value="1"/>
</dbReference>
<dbReference type="InterPro" id="IPR019475">
    <property type="entry name" value="DNA_primase_DnaB-bd"/>
</dbReference>
<keyword evidence="1 12" id="KW-0240">DNA-directed RNA polymerase</keyword>
<dbReference type="GO" id="GO:0003677">
    <property type="term" value="F:DNA binding"/>
    <property type="evidence" value="ECO:0007669"/>
    <property type="project" value="UniProtKB-KW"/>
</dbReference>
<keyword evidence="3 12" id="KW-0808">Transferase</keyword>
<dbReference type="Gene3D" id="1.10.860.10">
    <property type="entry name" value="DNAb Helicase, Chain A"/>
    <property type="match status" value="1"/>
</dbReference>
<dbReference type="PIRSF" id="PIRSF002811">
    <property type="entry name" value="DnaG"/>
    <property type="match status" value="1"/>
</dbReference>
<evidence type="ECO:0000256" key="11">
    <source>
        <dbReference type="ARBA" id="ARBA00023163"/>
    </source>
</evidence>
<dbReference type="FunFam" id="3.90.580.10:FF:000001">
    <property type="entry name" value="DNA primase"/>
    <property type="match status" value="1"/>
</dbReference>
<keyword evidence="10 12" id="KW-0238">DNA-binding</keyword>
<evidence type="ECO:0000313" key="16">
    <source>
        <dbReference type="EMBL" id="SEQ01073.1"/>
    </source>
</evidence>
<dbReference type="InterPro" id="IPR016136">
    <property type="entry name" value="DNA_helicase_N/primase_C"/>
</dbReference>
<dbReference type="InterPro" id="IPR036977">
    <property type="entry name" value="DNA_primase_Znf_CHC2"/>
</dbReference>
<dbReference type="GO" id="GO:0005737">
    <property type="term" value="C:cytoplasm"/>
    <property type="evidence" value="ECO:0007669"/>
    <property type="project" value="TreeGrafter"/>
</dbReference>
<dbReference type="Pfam" id="PF08278">
    <property type="entry name" value="DnaG_DnaB_bind"/>
    <property type="match status" value="1"/>
</dbReference>
<keyword evidence="2 12" id="KW-0639">Primosome</keyword>
<dbReference type="SMART" id="SM00400">
    <property type="entry name" value="ZnF_CHCC"/>
    <property type="match status" value="1"/>
</dbReference>
<dbReference type="GO" id="GO:0000428">
    <property type="term" value="C:DNA-directed RNA polymerase complex"/>
    <property type="evidence" value="ECO:0007669"/>
    <property type="project" value="UniProtKB-KW"/>
</dbReference>
<dbReference type="InterPro" id="IPR030846">
    <property type="entry name" value="DnaG_bac"/>
</dbReference>
<sequence>MPMSRIPQTFIDELLARADIVELVSSRVPLKKQGREYTACCPFHAEKTPSFYVTPQKQFYHCFGCGAHGTAIGFLMAHDNMNFVEAIEELAHRTGMEVPREHGPGRREMAQQQRLLAAQEAAARFFTDNLRRHPAAMDYLRQRGVNEAMIQTYGLGFAPDGRDHLIRALSDQFQPQELVTAGLAGQRDMAPPYDRFRGRIMFPIRNHRGQVTGFGGRLLEPGEPKYLNTPETPVFHKRHLLYGLYEARKAAPRLEELLVVEGYLDVIALAQFGLPNAVATLGTATNRDHLERMFRVVSRLVFCFDGDRAGREAAWRALEQALPLMRDGRQIRVLFLPDGDDPDTLVRRAGADALIQHMDQAQPLSDMFMDGLRQRYDITSREGRAALGAQAQRLLRDMPGGLLRAQLINELARLTQVSPEQMAQGLESDLPPATPAPRSVAAMPLPSRQQRLVLTPVRLALSVILDQPALAQEVGDTHWLRELDTPGVQVLVQVLETLAQHPHLTTAGILERWRDSETGPHLLKLAQWRSPDDTPEAAPRLLRDALASLRRKHVEQRTTALLHKADQASLTDHEKAELKALLSSRSTIAPLTDGPN</sequence>
<dbReference type="Pfam" id="PF10410">
    <property type="entry name" value="DnaB_bind"/>
    <property type="match status" value="1"/>
</dbReference>
<dbReference type="Gene3D" id="3.40.1360.10">
    <property type="match status" value="1"/>
</dbReference>
<evidence type="ECO:0000259" key="15">
    <source>
        <dbReference type="PROSITE" id="PS50880"/>
    </source>
</evidence>
<keyword evidence="5 12" id="KW-0235">DNA replication</keyword>
<comment type="similarity">
    <text evidence="12 13">Belongs to the DnaG primase family.</text>
</comment>
<evidence type="ECO:0000256" key="2">
    <source>
        <dbReference type="ARBA" id="ARBA00022515"/>
    </source>
</evidence>
<evidence type="ECO:0000256" key="8">
    <source>
        <dbReference type="ARBA" id="ARBA00022833"/>
    </source>
</evidence>
<dbReference type="Pfam" id="PF01807">
    <property type="entry name" value="Zn_ribbon_DnaG"/>
    <property type="match status" value="1"/>
</dbReference>
<comment type="cofactor">
    <cofactor evidence="12 13 14">
        <name>Zn(2+)</name>
        <dbReference type="ChEBI" id="CHEBI:29105"/>
    </cofactor>
    <text evidence="12 13 14">Binds 1 zinc ion per monomer.</text>
</comment>
<evidence type="ECO:0000256" key="4">
    <source>
        <dbReference type="ARBA" id="ARBA00022695"/>
    </source>
</evidence>
<dbReference type="InterPro" id="IPR002694">
    <property type="entry name" value="Znf_CHC2"/>
</dbReference>
<comment type="function">
    <text evidence="12 13">RNA polymerase that catalyzes the synthesis of short RNA molecules used as primers for DNA polymerase during DNA replication.</text>
</comment>
<dbReference type="GO" id="GO:0006269">
    <property type="term" value="P:DNA replication, synthesis of primer"/>
    <property type="evidence" value="ECO:0007669"/>
    <property type="project" value="UniProtKB-UniRule"/>
</dbReference>
<dbReference type="GO" id="GO:0003899">
    <property type="term" value="F:DNA-directed RNA polymerase activity"/>
    <property type="evidence" value="ECO:0007669"/>
    <property type="project" value="UniProtKB-UniRule"/>
</dbReference>
<dbReference type="InterPro" id="IPR013173">
    <property type="entry name" value="DNA_primase_DnaG_DnaB-bd_dom"/>
</dbReference>
<dbReference type="InterPro" id="IPR006171">
    <property type="entry name" value="TOPRIM_dom"/>
</dbReference>
<dbReference type="FunFam" id="3.40.1360.10:FF:000002">
    <property type="entry name" value="DNA primase"/>
    <property type="match status" value="1"/>
</dbReference>
<dbReference type="SMART" id="SM00493">
    <property type="entry name" value="TOPRIM"/>
    <property type="match status" value="1"/>
</dbReference>
<keyword evidence="4 12" id="KW-0548">Nucleotidyltransferase</keyword>
<dbReference type="InterPro" id="IPR034151">
    <property type="entry name" value="TOPRIM_DnaG_bac"/>
</dbReference>
<keyword evidence="8 12" id="KW-0862">Zinc</keyword>
<comment type="catalytic activity">
    <reaction evidence="12">
        <text>ssDNA + n NTP = ssDNA/pppN(pN)n-1 hybrid + (n-1) diphosphate.</text>
        <dbReference type="EC" id="2.7.7.101"/>
    </reaction>
</comment>
<keyword evidence="7 12" id="KW-0863">Zinc-finger</keyword>
<dbReference type="Gene3D" id="3.90.580.10">
    <property type="entry name" value="Zinc finger, CHC2-type domain"/>
    <property type="match status" value="1"/>
</dbReference>
<dbReference type="InterPro" id="IPR013264">
    <property type="entry name" value="DNAG_N"/>
</dbReference>
<dbReference type="CDD" id="cd03364">
    <property type="entry name" value="TOPRIM_DnaG_primases"/>
    <property type="match status" value="1"/>
</dbReference>
<feature type="zinc finger region" description="CHC2-type" evidence="12 14">
    <location>
        <begin position="41"/>
        <end position="65"/>
    </location>
</feature>
<name>A0A1H9CK45_9GAMM</name>
<dbReference type="SUPFAM" id="SSF117023">
    <property type="entry name" value="DNA primase DnaG, C-terminal domain"/>
    <property type="match status" value="1"/>
</dbReference>
<evidence type="ECO:0000256" key="3">
    <source>
        <dbReference type="ARBA" id="ARBA00022679"/>
    </source>
</evidence>
<dbReference type="Proteomes" id="UP000199496">
    <property type="component" value="Unassembled WGS sequence"/>
</dbReference>
<dbReference type="InterPro" id="IPR006295">
    <property type="entry name" value="DNA_primase_DnaG"/>
</dbReference>
<dbReference type="AlphaFoldDB" id="A0A1H9CK45"/>